<proteinExistence type="predicted"/>
<dbReference type="EMBL" id="CP097507">
    <property type="protein sequence ID" value="URE04147.1"/>
    <property type="molecule type" value="Genomic_DNA"/>
</dbReference>
<accession>A0A9E7K525</accession>
<reference evidence="6" key="1">
    <citation type="submission" date="2022-05" db="EMBL/GenBank/DDBJ databases">
        <title>The Musa troglodytarum L. genome provides insights into the mechanism of non-climacteric behaviour and enrichment of carotenoids.</title>
        <authorList>
            <person name="Wang J."/>
        </authorList>
    </citation>
    <scope>NUCLEOTIDE SEQUENCE</scope>
    <source>
        <tissue evidence="6">Leaf</tissue>
    </source>
</reference>
<dbReference type="Proteomes" id="UP001055439">
    <property type="component" value="Chromosome 5"/>
</dbReference>
<dbReference type="Gene3D" id="1.20.1080.10">
    <property type="entry name" value="Glycerol uptake facilitator protein"/>
    <property type="match status" value="1"/>
</dbReference>
<comment type="subcellular location">
    <subcellularLocation>
        <location evidence="1">Membrane</location>
        <topology evidence="1">Multi-pass membrane protein</topology>
    </subcellularLocation>
</comment>
<evidence type="ECO:0000256" key="1">
    <source>
        <dbReference type="ARBA" id="ARBA00004141"/>
    </source>
</evidence>
<name>A0A9E7K525_9LILI</name>
<keyword evidence="3 5" id="KW-1133">Transmembrane helix</keyword>
<dbReference type="PANTHER" id="PTHR47720">
    <property type="entry name" value="AQUAPORIN SIP2-1-RELATED"/>
    <property type="match status" value="1"/>
</dbReference>
<feature type="transmembrane region" description="Helical" evidence="5">
    <location>
        <begin position="361"/>
        <end position="381"/>
    </location>
</feature>
<evidence type="ECO:0000256" key="2">
    <source>
        <dbReference type="ARBA" id="ARBA00022692"/>
    </source>
</evidence>
<feature type="transmembrane region" description="Helical" evidence="5">
    <location>
        <begin position="117"/>
        <end position="134"/>
    </location>
</feature>
<dbReference type="InterPro" id="IPR044226">
    <property type="entry name" value="SIP2-1-like"/>
</dbReference>
<dbReference type="SUPFAM" id="SSF81338">
    <property type="entry name" value="Aquaporin-like"/>
    <property type="match status" value="1"/>
</dbReference>
<sequence>YLSLTPHVPVVWVGSGSVCIGYDLRARTKSPRVVYFRETGDDSSPSPFHPSSPAAIFPVKEFVNRKETDVEEEKEHSDQASRLKLVVSDSFLSFMWVLSGSVIRYLIYMILGTGMDPISVLLKGYVAVVYLYYFSQLRKCLEGFLLSLLSENEDEEEGRQVRKKRKEEEEVVREEEGGGRGRKKRSVPGWWRWWTGRPSHPKRVGLTYQFMPGMVLGSIIGVWLITATFPAAADGPHLNVDVSYGALIEGLITFAIIILSLGLNKFPRSSHKTWISSFAKLALHVLASDITGGVMNPASMSCSLFLFANPWALPPVHASPLSFLEPFLFFPDSDSNPCCSCVAFGWAYAQGKHLTKEHLCVYWLAPMEATLLVVWICSLFVKLPKQKRQHGMQYKDKLV</sequence>
<dbReference type="GO" id="GO:0016020">
    <property type="term" value="C:membrane"/>
    <property type="evidence" value="ECO:0007669"/>
    <property type="project" value="UniProtKB-SubCell"/>
</dbReference>
<protein>
    <submittedName>
        <fullName evidence="6">Aquaporin</fullName>
    </submittedName>
</protein>
<evidence type="ECO:0000256" key="5">
    <source>
        <dbReference type="SAM" id="Phobius"/>
    </source>
</evidence>
<gene>
    <name evidence="6" type="ORF">MUK42_18418</name>
</gene>
<dbReference type="PANTHER" id="PTHR47720:SF1">
    <property type="entry name" value="AQUAPORIN SIP2-1-RELATED"/>
    <property type="match status" value="1"/>
</dbReference>
<feature type="transmembrane region" description="Helical" evidence="5">
    <location>
        <begin position="210"/>
        <end position="232"/>
    </location>
</feature>
<evidence type="ECO:0000256" key="3">
    <source>
        <dbReference type="ARBA" id="ARBA00022989"/>
    </source>
</evidence>
<dbReference type="AlphaFoldDB" id="A0A9E7K525"/>
<dbReference type="InterPro" id="IPR023271">
    <property type="entry name" value="Aquaporin-like"/>
</dbReference>
<keyword evidence="2 5" id="KW-0812">Transmembrane</keyword>
<feature type="transmembrane region" description="Helical" evidence="5">
    <location>
        <begin position="244"/>
        <end position="263"/>
    </location>
</feature>
<keyword evidence="7" id="KW-1185">Reference proteome</keyword>
<organism evidence="6 7">
    <name type="scientific">Musa troglodytarum</name>
    <name type="common">fe'i banana</name>
    <dbReference type="NCBI Taxonomy" id="320322"/>
    <lineage>
        <taxon>Eukaryota</taxon>
        <taxon>Viridiplantae</taxon>
        <taxon>Streptophyta</taxon>
        <taxon>Embryophyta</taxon>
        <taxon>Tracheophyta</taxon>
        <taxon>Spermatophyta</taxon>
        <taxon>Magnoliopsida</taxon>
        <taxon>Liliopsida</taxon>
        <taxon>Zingiberales</taxon>
        <taxon>Musaceae</taxon>
        <taxon>Musa</taxon>
    </lineage>
</organism>
<dbReference type="OrthoDB" id="1580043at2759"/>
<keyword evidence="4 5" id="KW-0472">Membrane</keyword>
<evidence type="ECO:0000313" key="6">
    <source>
        <dbReference type="EMBL" id="URE04147.1"/>
    </source>
</evidence>
<dbReference type="GO" id="GO:0015267">
    <property type="term" value="F:channel activity"/>
    <property type="evidence" value="ECO:0007669"/>
    <property type="project" value="InterPro"/>
</dbReference>
<evidence type="ECO:0000256" key="4">
    <source>
        <dbReference type="ARBA" id="ARBA00023136"/>
    </source>
</evidence>
<feature type="transmembrane region" description="Helical" evidence="5">
    <location>
        <begin position="283"/>
        <end position="308"/>
    </location>
</feature>
<evidence type="ECO:0000313" key="7">
    <source>
        <dbReference type="Proteomes" id="UP001055439"/>
    </source>
</evidence>
<feature type="transmembrane region" description="Helical" evidence="5">
    <location>
        <begin position="91"/>
        <end position="111"/>
    </location>
</feature>
<feature type="non-terminal residue" evidence="6">
    <location>
        <position position="1"/>
    </location>
</feature>